<protein>
    <submittedName>
        <fullName evidence="1">Uncharacterized protein</fullName>
    </submittedName>
</protein>
<dbReference type="EMBL" id="KE344312">
    <property type="protein sequence ID" value="EXB56798.1"/>
    <property type="molecule type" value="Genomic_DNA"/>
</dbReference>
<reference evidence="2" key="1">
    <citation type="submission" date="2013-01" db="EMBL/GenBank/DDBJ databases">
        <title>Draft Genome Sequence of a Mulberry Tree, Morus notabilis C.K. Schneid.</title>
        <authorList>
            <person name="He N."/>
            <person name="Zhao S."/>
        </authorList>
    </citation>
    <scope>NUCLEOTIDE SEQUENCE</scope>
</reference>
<gene>
    <name evidence="1" type="ORF">L484_004105</name>
</gene>
<sequence>MTNHGWEDNYNNVELSFDTYPPENSSSIESLLRDAIATNDAILQSQETLLRSLENQDATAMLQQCKAEQQNEKSAINVLDSILIDEVNQYFTIEVGARGEVFESQPIVPPVMQEYMFEDPMWPPTPP</sequence>
<organism evidence="1 2">
    <name type="scientific">Morus notabilis</name>
    <dbReference type="NCBI Taxonomy" id="981085"/>
    <lineage>
        <taxon>Eukaryota</taxon>
        <taxon>Viridiplantae</taxon>
        <taxon>Streptophyta</taxon>
        <taxon>Embryophyta</taxon>
        <taxon>Tracheophyta</taxon>
        <taxon>Spermatophyta</taxon>
        <taxon>Magnoliopsida</taxon>
        <taxon>eudicotyledons</taxon>
        <taxon>Gunneridae</taxon>
        <taxon>Pentapetalae</taxon>
        <taxon>rosids</taxon>
        <taxon>fabids</taxon>
        <taxon>Rosales</taxon>
        <taxon>Moraceae</taxon>
        <taxon>Moreae</taxon>
        <taxon>Morus</taxon>
    </lineage>
</organism>
<dbReference type="AlphaFoldDB" id="W9R538"/>
<name>W9R538_9ROSA</name>
<proteinExistence type="predicted"/>
<accession>W9R538</accession>
<keyword evidence="2" id="KW-1185">Reference proteome</keyword>
<evidence type="ECO:0000313" key="2">
    <source>
        <dbReference type="Proteomes" id="UP000030645"/>
    </source>
</evidence>
<evidence type="ECO:0000313" key="1">
    <source>
        <dbReference type="EMBL" id="EXB56798.1"/>
    </source>
</evidence>
<dbReference type="Proteomes" id="UP000030645">
    <property type="component" value="Unassembled WGS sequence"/>
</dbReference>